<protein>
    <submittedName>
        <fullName evidence="7">Transcriptional regulator, LysR family</fullName>
    </submittedName>
</protein>
<dbReference type="Pfam" id="PF03466">
    <property type="entry name" value="LysR_substrate"/>
    <property type="match status" value="1"/>
</dbReference>
<dbReference type="Proteomes" id="UP000016223">
    <property type="component" value="Chromosome 1"/>
</dbReference>
<dbReference type="EMBL" id="CP003911">
    <property type="protein sequence ID" value="AGU48100.1"/>
    <property type="molecule type" value="Genomic_DNA"/>
</dbReference>
<sequence length="344" mass="36939">MVACTITAGNTDNLGPSPRKTWGPHRMPLAPPRPRLPPHTAVRAFEAAARHGSFSRAAEELFVTPAAVAQQIKTLETWAGGALFERHSQGIRLSAHGRRALPALSAAVDQLGLAVQALRHETQTAARRSTLQVAALPAMAQLWLSPRLSRLKAALPGVQVSVTALEQPPNFRREPFDLGLFYARAGDRIETAVGAQGMLLARDRLVPVCSPRLQQALPSGRPRPLGDLIEVLARCGGLHDTVWHDDWARWLRAVRPGTTAAEADALAAGPDFSLYSLALQAALDGEGVLMGRERLVAPLLAQGRLHAPWGRPKALGDTLMLLVPAHRKGALLAQQVQALQTLAD</sequence>
<keyword evidence="4" id="KW-0804">Transcription</keyword>
<keyword evidence="3" id="KW-0238">DNA-binding</keyword>
<gene>
    <name evidence="7" type="ORF">VAPA_1c09800</name>
</gene>
<dbReference type="PANTHER" id="PTHR30537:SF26">
    <property type="entry name" value="GLYCINE CLEAVAGE SYSTEM TRANSCRIPTIONAL ACTIVATOR"/>
    <property type="match status" value="1"/>
</dbReference>
<feature type="domain" description="HTH lysR-type" evidence="6">
    <location>
        <begin position="43"/>
        <end position="94"/>
    </location>
</feature>
<evidence type="ECO:0000256" key="5">
    <source>
        <dbReference type="SAM" id="MobiDB-lite"/>
    </source>
</evidence>
<dbReference type="GO" id="GO:0003700">
    <property type="term" value="F:DNA-binding transcription factor activity"/>
    <property type="evidence" value="ECO:0007669"/>
    <property type="project" value="InterPro"/>
</dbReference>
<dbReference type="InterPro" id="IPR036390">
    <property type="entry name" value="WH_DNA-bd_sf"/>
</dbReference>
<reference evidence="7 8" key="1">
    <citation type="submission" date="2012-10" db="EMBL/GenBank/DDBJ databases">
        <title>Genome sequence of Variovorax paradoxus B4.</title>
        <authorList>
            <person name="Schuldes J."/>
            <person name="Brandt U."/>
            <person name="Hiessl S."/>
            <person name="Wuebbeler J.H."/>
            <person name="Thuermer A."/>
            <person name="Steinbuechel A."/>
            <person name="Daniel R."/>
        </authorList>
    </citation>
    <scope>NUCLEOTIDE SEQUENCE [LARGE SCALE GENOMIC DNA]</scope>
    <source>
        <strain evidence="7 8">B4</strain>
    </source>
</reference>
<proteinExistence type="inferred from homology"/>
<dbReference type="InterPro" id="IPR036388">
    <property type="entry name" value="WH-like_DNA-bd_sf"/>
</dbReference>
<evidence type="ECO:0000313" key="7">
    <source>
        <dbReference type="EMBL" id="AGU48100.1"/>
    </source>
</evidence>
<evidence type="ECO:0000256" key="1">
    <source>
        <dbReference type="ARBA" id="ARBA00009437"/>
    </source>
</evidence>
<dbReference type="InterPro" id="IPR000847">
    <property type="entry name" value="LysR_HTH_N"/>
</dbReference>
<dbReference type="GO" id="GO:0006351">
    <property type="term" value="P:DNA-templated transcription"/>
    <property type="evidence" value="ECO:0007669"/>
    <property type="project" value="TreeGrafter"/>
</dbReference>
<dbReference type="GO" id="GO:0043565">
    <property type="term" value="F:sequence-specific DNA binding"/>
    <property type="evidence" value="ECO:0007669"/>
    <property type="project" value="TreeGrafter"/>
</dbReference>
<dbReference type="HOGENOM" id="CLU_039613_37_0_4"/>
<dbReference type="AlphaFoldDB" id="T1X7J6"/>
<dbReference type="SUPFAM" id="SSF53850">
    <property type="entry name" value="Periplasmic binding protein-like II"/>
    <property type="match status" value="1"/>
</dbReference>
<dbReference type="SUPFAM" id="SSF46785">
    <property type="entry name" value="Winged helix' DNA-binding domain"/>
    <property type="match status" value="1"/>
</dbReference>
<evidence type="ECO:0000313" key="8">
    <source>
        <dbReference type="Proteomes" id="UP000016223"/>
    </source>
</evidence>
<comment type="similarity">
    <text evidence="1">Belongs to the LysR transcriptional regulatory family.</text>
</comment>
<dbReference type="Gene3D" id="3.40.190.10">
    <property type="entry name" value="Periplasmic binding protein-like II"/>
    <property type="match status" value="2"/>
</dbReference>
<feature type="region of interest" description="Disordered" evidence="5">
    <location>
        <begin position="1"/>
        <end position="21"/>
    </location>
</feature>
<dbReference type="InterPro" id="IPR005119">
    <property type="entry name" value="LysR_subst-bd"/>
</dbReference>
<evidence type="ECO:0000256" key="4">
    <source>
        <dbReference type="ARBA" id="ARBA00023163"/>
    </source>
</evidence>
<accession>T1X7J6</accession>
<dbReference type="PROSITE" id="PS50931">
    <property type="entry name" value="HTH_LYSR"/>
    <property type="match status" value="1"/>
</dbReference>
<dbReference type="InterPro" id="IPR058163">
    <property type="entry name" value="LysR-type_TF_proteobact-type"/>
</dbReference>
<evidence type="ECO:0000256" key="2">
    <source>
        <dbReference type="ARBA" id="ARBA00023015"/>
    </source>
</evidence>
<dbReference type="KEGG" id="vpd:VAPA_1c09800"/>
<keyword evidence="2" id="KW-0805">Transcription regulation</keyword>
<evidence type="ECO:0000259" key="6">
    <source>
        <dbReference type="PROSITE" id="PS50931"/>
    </source>
</evidence>
<organism evidence="7 8">
    <name type="scientific">Variovorax paradoxus B4</name>
    <dbReference type="NCBI Taxonomy" id="1246301"/>
    <lineage>
        <taxon>Bacteria</taxon>
        <taxon>Pseudomonadati</taxon>
        <taxon>Pseudomonadota</taxon>
        <taxon>Betaproteobacteria</taxon>
        <taxon>Burkholderiales</taxon>
        <taxon>Comamonadaceae</taxon>
        <taxon>Variovorax</taxon>
    </lineage>
</organism>
<name>T1X7J6_VARPD</name>
<dbReference type="Gene3D" id="1.10.10.10">
    <property type="entry name" value="Winged helix-like DNA-binding domain superfamily/Winged helix DNA-binding domain"/>
    <property type="match status" value="1"/>
</dbReference>
<dbReference type="PANTHER" id="PTHR30537">
    <property type="entry name" value="HTH-TYPE TRANSCRIPTIONAL REGULATOR"/>
    <property type="match status" value="1"/>
</dbReference>
<evidence type="ECO:0000256" key="3">
    <source>
        <dbReference type="ARBA" id="ARBA00023125"/>
    </source>
</evidence>
<dbReference type="Pfam" id="PF00126">
    <property type="entry name" value="HTH_1"/>
    <property type="match status" value="1"/>
</dbReference>
<dbReference type="PATRIC" id="fig|1246301.3.peg.1000"/>